<dbReference type="InterPro" id="IPR008979">
    <property type="entry name" value="Galactose-bd-like_sf"/>
</dbReference>
<proteinExistence type="predicted"/>
<evidence type="ECO:0000256" key="3">
    <source>
        <dbReference type="ARBA" id="ARBA00022989"/>
    </source>
</evidence>
<comment type="caution">
    <text evidence="7">The sequence shown here is derived from an EMBL/GenBank/DDBJ whole genome shotgun (WGS) entry which is preliminary data.</text>
</comment>
<reference evidence="7 8" key="1">
    <citation type="journal article" date="2022" name="Nat. Plants">
        <title>Genomes of leafy and leafless Platanthera orchids illuminate the evolution of mycoheterotrophy.</title>
        <authorList>
            <person name="Li M.H."/>
            <person name="Liu K.W."/>
            <person name="Li Z."/>
            <person name="Lu H.C."/>
            <person name="Ye Q.L."/>
            <person name="Zhang D."/>
            <person name="Wang J.Y."/>
            <person name="Li Y.F."/>
            <person name="Zhong Z.M."/>
            <person name="Liu X."/>
            <person name="Yu X."/>
            <person name="Liu D.K."/>
            <person name="Tu X.D."/>
            <person name="Liu B."/>
            <person name="Hao Y."/>
            <person name="Liao X.Y."/>
            <person name="Jiang Y.T."/>
            <person name="Sun W.H."/>
            <person name="Chen J."/>
            <person name="Chen Y.Q."/>
            <person name="Ai Y."/>
            <person name="Zhai J.W."/>
            <person name="Wu S.S."/>
            <person name="Zhou Z."/>
            <person name="Hsiao Y.Y."/>
            <person name="Wu W.L."/>
            <person name="Chen Y.Y."/>
            <person name="Lin Y.F."/>
            <person name="Hsu J.L."/>
            <person name="Li C.Y."/>
            <person name="Wang Z.W."/>
            <person name="Zhao X."/>
            <person name="Zhong W.Y."/>
            <person name="Ma X.K."/>
            <person name="Ma L."/>
            <person name="Huang J."/>
            <person name="Chen G.Z."/>
            <person name="Huang M.Z."/>
            <person name="Huang L."/>
            <person name="Peng D.H."/>
            <person name="Luo Y.B."/>
            <person name="Zou S.Q."/>
            <person name="Chen S.P."/>
            <person name="Lan S."/>
            <person name="Tsai W.C."/>
            <person name="Van de Peer Y."/>
            <person name="Liu Z.J."/>
        </authorList>
    </citation>
    <scope>NUCLEOTIDE SEQUENCE [LARGE SCALE GENOMIC DNA]</scope>
    <source>
        <strain evidence="7">Lor288</strain>
    </source>
</reference>
<sequence length="585" mass="66694">MKRSRKALLQRRAASSPFEISMNKHLYFKASLFFLLWGVIFFLSSLINHGDSFEDLLGDVVDESNMDVATAESSLDSMSCDIFEVLEPTPKKDILETNLSGFQSIRNTEEDYVQDESISNLPSSSGKEFSSEETPILIVQTDYSTISQKNDRISRVTPPGFDEFKNKAFTAKEQSISSESCVAVHRVDPSGVEYNYASSSKGAKVLAFNKEAKGAFNILDKDKDKYLRNPCSAGEKYVVIELSVETLVDSLGVANFEHYSSNFKDFELFSSLVYPTDSWIKLGNFTAQNVKHTQRFVLPEPKWTRYLKFNLLSHYGSEFYCTLSVVEVYGVDAVERMLEDLIAVENKRLVPEQQTLEKIPSQELSDGDNVYQELLAEIDYESMRESPKKKPESTNTNIIDPVENKPLQVGRMPGDTVLKILMQKVQSFDVNFSILERYLEELNSRYGHIFKELDDDLATKDSLLEKTRLDVDALQKNRDMLENKIGDFLLWKYAVSLQLDELVKESADLRSEIKMSRDHQADMENKRVAVLFVSFILGFMAAGKLFINIVIFICRIHDSEFFCRTSSAWLVMLFSSSIIIFIMVI</sequence>
<feature type="transmembrane region" description="Helical" evidence="5">
    <location>
        <begin position="26"/>
        <end position="47"/>
    </location>
</feature>
<organism evidence="7 8">
    <name type="scientific">Platanthera guangdongensis</name>
    <dbReference type="NCBI Taxonomy" id="2320717"/>
    <lineage>
        <taxon>Eukaryota</taxon>
        <taxon>Viridiplantae</taxon>
        <taxon>Streptophyta</taxon>
        <taxon>Embryophyta</taxon>
        <taxon>Tracheophyta</taxon>
        <taxon>Spermatophyta</taxon>
        <taxon>Magnoliopsida</taxon>
        <taxon>Liliopsida</taxon>
        <taxon>Asparagales</taxon>
        <taxon>Orchidaceae</taxon>
        <taxon>Orchidoideae</taxon>
        <taxon>Orchideae</taxon>
        <taxon>Orchidinae</taxon>
        <taxon>Platanthera</taxon>
    </lineage>
</organism>
<evidence type="ECO:0000313" key="8">
    <source>
        <dbReference type="Proteomes" id="UP001412067"/>
    </source>
</evidence>
<dbReference type="Proteomes" id="UP001412067">
    <property type="component" value="Unassembled WGS sequence"/>
</dbReference>
<dbReference type="PANTHER" id="PTHR12953:SF0">
    <property type="entry name" value="SUN DOMAIN-CONTAINING OSSIFICATION FACTOR"/>
    <property type="match status" value="1"/>
</dbReference>
<protein>
    <recommendedName>
        <fullName evidence="6">SUN domain-containing protein</fullName>
    </recommendedName>
</protein>
<evidence type="ECO:0000256" key="5">
    <source>
        <dbReference type="SAM" id="Phobius"/>
    </source>
</evidence>
<evidence type="ECO:0000313" key="7">
    <source>
        <dbReference type="EMBL" id="KAK8959720.1"/>
    </source>
</evidence>
<keyword evidence="8" id="KW-1185">Reference proteome</keyword>
<dbReference type="SUPFAM" id="SSF49785">
    <property type="entry name" value="Galactose-binding domain-like"/>
    <property type="match status" value="1"/>
</dbReference>
<evidence type="ECO:0000256" key="2">
    <source>
        <dbReference type="ARBA" id="ARBA00022692"/>
    </source>
</evidence>
<evidence type="ECO:0000256" key="4">
    <source>
        <dbReference type="ARBA" id="ARBA00023136"/>
    </source>
</evidence>
<dbReference type="PROSITE" id="PS51469">
    <property type="entry name" value="SUN"/>
    <property type="match status" value="1"/>
</dbReference>
<dbReference type="EMBL" id="JBBWWR010000011">
    <property type="protein sequence ID" value="KAK8959720.1"/>
    <property type="molecule type" value="Genomic_DNA"/>
</dbReference>
<gene>
    <name evidence="7" type="ORF">KSP40_PGU013805</name>
</gene>
<dbReference type="PANTHER" id="PTHR12953">
    <property type="entry name" value="MEMBRANE PROTEIN CH1 RELATED"/>
    <property type="match status" value="1"/>
</dbReference>
<keyword evidence="3 5" id="KW-1133">Transmembrane helix</keyword>
<feature type="transmembrane region" description="Helical" evidence="5">
    <location>
        <begin position="528"/>
        <end position="554"/>
    </location>
</feature>
<keyword evidence="4 5" id="KW-0472">Membrane</keyword>
<comment type="subcellular location">
    <subcellularLocation>
        <location evidence="1">Endomembrane system</location>
    </subcellularLocation>
</comment>
<dbReference type="Gene3D" id="2.60.120.260">
    <property type="entry name" value="Galactose-binding domain-like"/>
    <property type="match status" value="1"/>
</dbReference>
<accession>A0ABR2M7V6</accession>
<name>A0ABR2M7V6_9ASPA</name>
<dbReference type="InterPro" id="IPR045120">
    <property type="entry name" value="Suco/Slp1-like"/>
</dbReference>
<evidence type="ECO:0000256" key="1">
    <source>
        <dbReference type="ARBA" id="ARBA00004308"/>
    </source>
</evidence>
<feature type="transmembrane region" description="Helical" evidence="5">
    <location>
        <begin position="566"/>
        <end position="584"/>
    </location>
</feature>
<evidence type="ECO:0000259" key="6">
    <source>
        <dbReference type="PROSITE" id="PS51469"/>
    </source>
</evidence>
<keyword evidence="2 5" id="KW-0812">Transmembrane</keyword>
<dbReference type="Pfam" id="PF07738">
    <property type="entry name" value="Sad1_UNC"/>
    <property type="match status" value="1"/>
</dbReference>
<feature type="domain" description="SUN" evidence="6">
    <location>
        <begin position="173"/>
        <end position="333"/>
    </location>
</feature>
<dbReference type="InterPro" id="IPR012919">
    <property type="entry name" value="SUN_dom"/>
</dbReference>